<keyword evidence="3" id="KW-1003">Cell membrane</keyword>
<comment type="cofactor">
    <cofactor evidence="1">
        <name>pyrroloquinoline quinone</name>
        <dbReference type="ChEBI" id="CHEBI:58442"/>
    </cofactor>
</comment>
<keyword evidence="8" id="KW-0325">Glycoprotein</keyword>
<evidence type="ECO:0000256" key="3">
    <source>
        <dbReference type="ARBA" id="ARBA00022475"/>
    </source>
</evidence>
<dbReference type="FunFam" id="2.120.10.30:FF:000067">
    <property type="entry name" value="HHIP-like 1"/>
    <property type="match status" value="1"/>
</dbReference>
<dbReference type="GO" id="GO:0016491">
    <property type="term" value="F:oxidoreductase activity"/>
    <property type="evidence" value="ECO:0007669"/>
    <property type="project" value="UniProtKB-KW"/>
</dbReference>
<keyword evidence="9" id="KW-0449">Lipoprotein</keyword>
<evidence type="ECO:0000256" key="2">
    <source>
        <dbReference type="ARBA" id="ARBA00004193"/>
    </source>
</evidence>
<evidence type="ECO:0000256" key="4">
    <source>
        <dbReference type="ARBA" id="ARBA00022729"/>
    </source>
</evidence>
<keyword evidence="7" id="KW-0472">Membrane</keyword>
<evidence type="ECO:0000259" key="11">
    <source>
        <dbReference type="Pfam" id="PF07995"/>
    </source>
</evidence>
<dbReference type="SUPFAM" id="SSF50952">
    <property type="entry name" value="Soluble quinoprotein glucose dehydrogenase"/>
    <property type="match status" value="1"/>
</dbReference>
<dbReference type="AlphaFoldDB" id="A0AAW1MMC3"/>
<accession>A0AAW1MMC3</accession>
<evidence type="ECO:0000256" key="5">
    <source>
        <dbReference type="ARBA" id="ARBA00022891"/>
    </source>
</evidence>
<evidence type="ECO:0000256" key="8">
    <source>
        <dbReference type="ARBA" id="ARBA00023180"/>
    </source>
</evidence>
<feature type="domain" description="Glucose/Sorbosone dehydrogenase" evidence="11">
    <location>
        <begin position="160"/>
        <end position="446"/>
    </location>
</feature>
<dbReference type="PANTHER" id="PTHR19328:SF70">
    <property type="entry name" value="PROTEIN, PUTATIVE-RELATED"/>
    <property type="match status" value="1"/>
</dbReference>
<keyword evidence="6" id="KW-0560">Oxidoreductase</keyword>
<dbReference type="Proteomes" id="UP001443914">
    <property type="component" value="Unassembled WGS sequence"/>
</dbReference>
<evidence type="ECO:0000256" key="7">
    <source>
        <dbReference type="ARBA" id="ARBA00023136"/>
    </source>
</evidence>
<comment type="similarity">
    <text evidence="10">Belongs to the PQQ oxidoreductase GdhB family.</text>
</comment>
<dbReference type="InterPro" id="IPR011041">
    <property type="entry name" value="Quinoprot_gluc/sorb_DH_b-prop"/>
</dbReference>
<name>A0AAW1MMC3_SAPOF</name>
<evidence type="ECO:0000256" key="1">
    <source>
        <dbReference type="ARBA" id="ARBA00001931"/>
    </source>
</evidence>
<organism evidence="12 13">
    <name type="scientific">Saponaria officinalis</name>
    <name type="common">Common soapwort</name>
    <name type="synonym">Lychnis saponaria</name>
    <dbReference type="NCBI Taxonomy" id="3572"/>
    <lineage>
        <taxon>Eukaryota</taxon>
        <taxon>Viridiplantae</taxon>
        <taxon>Streptophyta</taxon>
        <taxon>Embryophyta</taxon>
        <taxon>Tracheophyta</taxon>
        <taxon>Spermatophyta</taxon>
        <taxon>Magnoliopsida</taxon>
        <taxon>eudicotyledons</taxon>
        <taxon>Gunneridae</taxon>
        <taxon>Pentapetalae</taxon>
        <taxon>Caryophyllales</taxon>
        <taxon>Caryophyllaceae</taxon>
        <taxon>Caryophylleae</taxon>
        <taxon>Saponaria</taxon>
    </lineage>
</organism>
<keyword evidence="5" id="KW-0634">PQQ</keyword>
<dbReference type="Gene3D" id="2.120.10.30">
    <property type="entry name" value="TolB, C-terminal domain"/>
    <property type="match status" value="1"/>
</dbReference>
<sequence length="641" mass="70885">GGFCFDSSEDIQLQKQFKALNVTDVHCASLLQTFLCVECDQHSADRTNTGNTPGTIPCLCTSASSAKLYQSKIDASSDLCTKLWNTCGNLSIYNSIFTQPRQENTDSSRVKLTDKCQSKKEFCKAFGGSPENKPACHINDGQLPNQGICIEKIGNGSYVSMAANPDGSDSIFLTSQKGIIWLATLPKEGSDGTLNIDKSRPFLDISDQVLFQSSLGLLSMALHPNFNKNGRFFVSFTCDKLQHSGCSGRCACNTEANCDPGNLGIDDGLLPCQYHNVVAEFSANSTRPKVTPARSANPLEVRRIFTMGLPSHDGHAGQILFGPEDGYLYYLVGDESQKDAPYRFSQNKKSVLGKILRIDVDKLPSAKKQEHNANLWGNYSIPKDNPNIEDKELLPEIWALGFHLIWRCSFDSERPSYFLCDDPGQTLFDEVNIITKGGNYGWPIYEGPFLHNQPNSSENTAIKPIFPVMGYNDPVVARKTGSASLIGGYTYRSNTDPCLFGRYLYTDVYANTVWVGTENPKKSGKFTSKRMPWRCAKDSPIQCNSKPGSHDAFIGYAFSFGEDNRKDVYLLASSGVYKIVHPSRCNFVCSKNTRSNTSVSHAPVSSSSSPRRRNLMIMEIIFYVLVTYVGYQLANQLNSCD</sequence>
<evidence type="ECO:0000256" key="10">
    <source>
        <dbReference type="ARBA" id="ARBA00061483"/>
    </source>
</evidence>
<dbReference type="PANTHER" id="PTHR19328">
    <property type="entry name" value="HEDGEHOG-INTERACTING PROTEIN"/>
    <property type="match status" value="1"/>
</dbReference>
<proteinExistence type="inferred from homology"/>
<dbReference type="InterPro" id="IPR011042">
    <property type="entry name" value="6-blade_b-propeller_TolB-like"/>
</dbReference>
<evidence type="ECO:0000313" key="13">
    <source>
        <dbReference type="Proteomes" id="UP001443914"/>
    </source>
</evidence>
<evidence type="ECO:0000256" key="6">
    <source>
        <dbReference type="ARBA" id="ARBA00023002"/>
    </source>
</evidence>
<feature type="non-terminal residue" evidence="12">
    <location>
        <position position="1"/>
    </location>
</feature>
<gene>
    <name evidence="12" type="ORF">RND81_02G029300</name>
</gene>
<keyword evidence="13" id="KW-1185">Reference proteome</keyword>
<evidence type="ECO:0000256" key="9">
    <source>
        <dbReference type="ARBA" id="ARBA00023288"/>
    </source>
</evidence>
<dbReference type="EMBL" id="JBDFQZ010000002">
    <property type="protein sequence ID" value="KAK9748000.1"/>
    <property type="molecule type" value="Genomic_DNA"/>
</dbReference>
<dbReference type="InterPro" id="IPR012938">
    <property type="entry name" value="Glc/Sorbosone_DH"/>
</dbReference>
<keyword evidence="4" id="KW-0732">Signal</keyword>
<evidence type="ECO:0000313" key="12">
    <source>
        <dbReference type="EMBL" id="KAK9748000.1"/>
    </source>
</evidence>
<dbReference type="Pfam" id="PF07995">
    <property type="entry name" value="GSDH"/>
    <property type="match status" value="1"/>
</dbReference>
<comment type="caution">
    <text evidence="12">The sequence shown here is derived from an EMBL/GenBank/DDBJ whole genome shotgun (WGS) entry which is preliminary data.</text>
</comment>
<comment type="subcellular location">
    <subcellularLocation>
        <location evidence="2">Cell membrane</location>
        <topology evidence="2">Lipid-anchor</topology>
    </subcellularLocation>
</comment>
<reference evidence="12" key="1">
    <citation type="submission" date="2024-03" db="EMBL/GenBank/DDBJ databases">
        <title>WGS assembly of Saponaria officinalis var. Norfolk2.</title>
        <authorList>
            <person name="Jenkins J."/>
            <person name="Shu S."/>
            <person name="Grimwood J."/>
            <person name="Barry K."/>
            <person name="Goodstein D."/>
            <person name="Schmutz J."/>
            <person name="Leebens-Mack J."/>
            <person name="Osbourn A."/>
        </authorList>
    </citation>
    <scope>NUCLEOTIDE SEQUENCE [LARGE SCALE GENOMIC DNA]</scope>
    <source>
        <strain evidence="12">JIC</strain>
    </source>
</reference>
<dbReference type="GO" id="GO:0005886">
    <property type="term" value="C:plasma membrane"/>
    <property type="evidence" value="ECO:0007669"/>
    <property type="project" value="UniProtKB-SubCell"/>
</dbReference>
<protein>
    <recommendedName>
        <fullName evidence="11">Glucose/Sorbosone dehydrogenase domain-containing protein</fullName>
    </recommendedName>
</protein>